<gene>
    <name evidence="2" type="ORF">CDL15_Pgr018873</name>
</gene>
<dbReference type="Proteomes" id="UP000197138">
    <property type="component" value="Unassembled WGS sequence"/>
</dbReference>
<accession>A0A218VWC4</accession>
<reference evidence="3" key="1">
    <citation type="journal article" date="2017" name="Plant J.">
        <title>The pomegranate (Punica granatum L.) genome and the genomics of punicalagin biosynthesis.</title>
        <authorList>
            <person name="Qin G."/>
            <person name="Xu C."/>
            <person name="Ming R."/>
            <person name="Tang H."/>
            <person name="Guyot R."/>
            <person name="Kramer E.M."/>
            <person name="Hu Y."/>
            <person name="Yi X."/>
            <person name="Qi Y."/>
            <person name="Xu X."/>
            <person name="Gao Z."/>
            <person name="Pan H."/>
            <person name="Jian J."/>
            <person name="Tian Y."/>
            <person name="Yue Z."/>
            <person name="Xu Y."/>
        </authorList>
    </citation>
    <scope>NUCLEOTIDE SEQUENCE [LARGE SCALE GENOMIC DNA]</scope>
    <source>
        <strain evidence="3">cv. Dabenzi</strain>
    </source>
</reference>
<feature type="region of interest" description="Disordered" evidence="1">
    <location>
        <begin position="36"/>
        <end position="65"/>
    </location>
</feature>
<dbReference type="EMBL" id="MTKT01005815">
    <property type="protein sequence ID" value="OWM64301.1"/>
    <property type="molecule type" value="Genomic_DNA"/>
</dbReference>
<comment type="caution">
    <text evidence="2">The sequence shown here is derived from an EMBL/GenBank/DDBJ whole genome shotgun (WGS) entry which is preliminary data.</text>
</comment>
<proteinExistence type="predicted"/>
<evidence type="ECO:0000313" key="2">
    <source>
        <dbReference type="EMBL" id="OWM64301.1"/>
    </source>
</evidence>
<organism evidence="2 3">
    <name type="scientific">Punica granatum</name>
    <name type="common">Pomegranate</name>
    <dbReference type="NCBI Taxonomy" id="22663"/>
    <lineage>
        <taxon>Eukaryota</taxon>
        <taxon>Viridiplantae</taxon>
        <taxon>Streptophyta</taxon>
        <taxon>Embryophyta</taxon>
        <taxon>Tracheophyta</taxon>
        <taxon>Spermatophyta</taxon>
        <taxon>Magnoliopsida</taxon>
        <taxon>eudicotyledons</taxon>
        <taxon>Gunneridae</taxon>
        <taxon>Pentapetalae</taxon>
        <taxon>rosids</taxon>
        <taxon>malvids</taxon>
        <taxon>Myrtales</taxon>
        <taxon>Lythraceae</taxon>
        <taxon>Punica</taxon>
    </lineage>
</organism>
<sequence length="96" mass="11325">MRMNQQRRLRFRITLDQMVVFEALWTRIPAEHPIQHEEPQHDPDVCPPHVPVESSASHRVSRQREASCLSHEKHCPLTLQYSFVSNVSSGYRYKET</sequence>
<evidence type="ECO:0000256" key="1">
    <source>
        <dbReference type="SAM" id="MobiDB-lite"/>
    </source>
</evidence>
<dbReference type="AlphaFoldDB" id="A0A218VWC4"/>
<evidence type="ECO:0000313" key="3">
    <source>
        <dbReference type="Proteomes" id="UP000197138"/>
    </source>
</evidence>
<protein>
    <submittedName>
        <fullName evidence="2">Uncharacterized protein</fullName>
    </submittedName>
</protein>
<name>A0A218VWC4_PUNGR</name>